<comment type="caution">
    <text evidence="2">The sequence shown here is derived from an EMBL/GenBank/DDBJ whole genome shotgun (WGS) entry which is preliminary data.</text>
</comment>
<sequence>MSHHKLLHLKIEFLESSHCTMGARIWFYFIVSLAISASPKGVSARSPFSGKNETDLDSGKVIVKNYNTVNLYRGNEDETALGQMRKKIESLEGRLDALEKSACKFDFEDGIDGWEKTGTVFNNQPTYGDNPTARNKGQPANQQGDWWIGGAEDRPSKTEKPGKVQMDGPQGSLTSPSFNITGKDISFLIGGGCDIKLVRAELIIDHKAVKTSTGNCTETMTRKHWDVGAFIGQRARVKLVDRSSGDWGHINFDDLRGDISCGPN</sequence>
<organism evidence="2 3">
    <name type="scientific">Desmophyllum pertusum</name>
    <dbReference type="NCBI Taxonomy" id="174260"/>
    <lineage>
        <taxon>Eukaryota</taxon>
        <taxon>Metazoa</taxon>
        <taxon>Cnidaria</taxon>
        <taxon>Anthozoa</taxon>
        <taxon>Hexacorallia</taxon>
        <taxon>Scleractinia</taxon>
        <taxon>Caryophylliina</taxon>
        <taxon>Caryophylliidae</taxon>
        <taxon>Desmophyllum</taxon>
    </lineage>
</organism>
<name>A0A9X0CR93_9CNID</name>
<gene>
    <name evidence="2" type="ORF">OS493_031309</name>
</gene>
<evidence type="ECO:0000313" key="3">
    <source>
        <dbReference type="Proteomes" id="UP001163046"/>
    </source>
</evidence>
<feature type="region of interest" description="Disordered" evidence="1">
    <location>
        <begin position="122"/>
        <end position="176"/>
    </location>
</feature>
<dbReference type="AlphaFoldDB" id="A0A9X0CR93"/>
<dbReference type="OrthoDB" id="5959512at2759"/>
<feature type="compositionally biased region" description="Basic and acidic residues" evidence="1">
    <location>
        <begin position="151"/>
        <end position="162"/>
    </location>
</feature>
<evidence type="ECO:0000313" key="2">
    <source>
        <dbReference type="EMBL" id="KAJ7370574.1"/>
    </source>
</evidence>
<protein>
    <submittedName>
        <fullName evidence="2">Uncharacterized protein</fullName>
    </submittedName>
</protein>
<keyword evidence="3" id="KW-1185">Reference proteome</keyword>
<proteinExistence type="predicted"/>
<feature type="compositionally biased region" description="Polar residues" evidence="1">
    <location>
        <begin position="122"/>
        <end position="144"/>
    </location>
</feature>
<evidence type="ECO:0000256" key="1">
    <source>
        <dbReference type="SAM" id="MobiDB-lite"/>
    </source>
</evidence>
<dbReference type="Proteomes" id="UP001163046">
    <property type="component" value="Unassembled WGS sequence"/>
</dbReference>
<reference evidence="2" key="1">
    <citation type="submission" date="2023-01" db="EMBL/GenBank/DDBJ databases">
        <title>Genome assembly of the deep-sea coral Lophelia pertusa.</title>
        <authorList>
            <person name="Herrera S."/>
            <person name="Cordes E."/>
        </authorList>
    </citation>
    <scope>NUCLEOTIDE SEQUENCE</scope>
    <source>
        <strain evidence="2">USNM1676648</strain>
        <tissue evidence="2">Polyp</tissue>
    </source>
</reference>
<dbReference type="EMBL" id="MU826861">
    <property type="protein sequence ID" value="KAJ7370574.1"/>
    <property type="molecule type" value="Genomic_DNA"/>
</dbReference>
<accession>A0A9X0CR93</accession>